<dbReference type="Gene3D" id="3.40.50.720">
    <property type="entry name" value="NAD(P)-binding Rossmann-like Domain"/>
    <property type="match status" value="1"/>
</dbReference>
<feature type="region of interest" description="Disordered" evidence="1">
    <location>
        <begin position="270"/>
        <end position="293"/>
    </location>
</feature>
<proteinExistence type="predicted"/>
<dbReference type="Pfam" id="PF00106">
    <property type="entry name" value="adh_short"/>
    <property type="match status" value="1"/>
</dbReference>
<dbReference type="InterPro" id="IPR036291">
    <property type="entry name" value="NAD(P)-bd_dom_sf"/>
</dbReference>
<evidence type="ECO:0000313" key="3">
    <source>
        <dbReference type="Proteomes" id="UP000190675"/>
    </source>
</evidence>
<evidence type="ECO:0000313" key="2">
    <source>
        <dbReference type="EMBL" id="SHH49130.1"/>
    </source>
</evidence>
<dbReference type="Proteomes" id="UP000190675">
    <property type="component" value="Chromosome I"/>
</dbReference>
<dbReference type="RefSeq" id="WP_079570900.1">
    <property type="nucleotide sequence ID" value="NZ_LT670818.1"/>
</dbReference>
<gene>
    <name evidence="2" type="ORF">SAMN05444169_7726</name>
</gene>
<organism evidence="2 3">
    <name type="scientific">Bradyrhizobium erythrophlei</name>
    <dbReference type="NCBI Taxonomy" id="1437360"/>
    <lineage>
        <taxon>Bacteria</taxon>
        <taxon>Pseudomonadati</taxon>
        <taxon>Pseudomonadota</taxon>
        <taxon>Alphaproteobacteria</taxon>
        <taxon>Hyphomicrobiales</taxon>
        <taxon>Nitrobacteraceae</taxon>
        <taxon>Bradyrhizobium</taxon>
    </lineage>
</organism>
<dbReference type="InterPro" id="IPR002347">
    <property type="entry name" value="SDR_fam"/>
</dbReference>
<dbReference type="PANTHER" id="PTHR44147:SF2">
    <property type="entry name" value="DEHYDROGENASE_REDUCTASE SDR FAMILY MEMBER 1"/>
    <property type="match status" value="1"/>
</dbReference>
<name>A0A1M5TEQ8_9BRAD</name>
<accession>A0A1M5TEQ8</accession>
<dbReference type="AlphaFoldDB" id="A0A1M5TEQ8"/>
<sequence>MSRKPLEGFVALVTGGSRGVGKGVAIGLAESGATVIVTARTRKSGTAEWPGSLDETIAEIVEAGGNGFGLECDHSNDLAVQDVFTHIQRDHGGLDLLVNNVFAAPNVMPINVPFWKVPVSVWDLMHSVGLRSHFVASQHAVPLMLGRQRPLIVNTSSGGGIRYTFNVPFGVQKAGVDRMARDMAHELKPFGIAAVSIWPGYIKSEKLAAQPDRVPPALAKLIAERGETPVFVGRAVAALANDPRVMEKTGHILLASELAGEYGFTDVDGRVPPAPSRDPAPLSVFKPAGSDAP</sequence>
<protein>
    <submittedName>
        <fullName evidence="2">Dehydrogenase/reductase SDR family member 1</fullName>
    </submittedName>
</protein>
<dbReference type="PANTHER" id="PTHR44147">
    <property type="entry name" value="DEHYDROGENASE/REDUCTASE SDR FAMILY MEMBER 1"/>
    <property type="match status" value="1"/>
</dbReference>
<dbReference type="EMBL" id="LT670818">
    <property type="protein sequence ID" value="SHH49130.1"/>
    <property type="molecule type" value="Genomic_DNA"/>
</dbReference>
<reference evidence="2 3" key="1">
    <citation type="submission" date="2016-11" db="EMBL/GenBank/DDBJ databases">
        <authorList>
            <person name="Jaros S."/>
            <person name="Januszkiewicz K."/>
            <person name="Wedrychowicz H."/>
        </authorList>
    </citation>
    <scope>NUCLEOTIDE SEQUENCE [LARGE SCALE GENOMIC DNA]</scope>
    <source>
        <strain evidence="2 3">GAS242</strain>
    </source>
</reference>
<dbReference type="SUPFAM" id="SSF51735">
    <property type="entry name" value="NAD(P)-binding Rossmann-fold domains"/>
    <property type="match status" value="1"/>
</dbReference>
<evidence type="ECO:0000256" key="1">
    <source>
        <dbReference type="SAM" id="MobiDB-lite"/>
    </source>
</evidence>
<dbReference type="PRINTS" id="PR00081">
    <property type="entry name" value="GDHRDH"/>
</dbReference>
<dbReference type="OrthoDB" id="63584at2"/>